<organism evidence="1 2">
    <name type="scientific">Phytophthora cactorum</name>
    <dbReference type="NCBI Taxonomy" id="29920"/>
    <lineage>
        <taxon>Eukaryota</taxon>
        <taxon>Sar</taxon>
        <taxon>Stramenopiles</taxon>
        <taxon>Oomycota</taxon>
        <taxon>Peronosporomycetes</taxon>
        <taxon>Peronosporales</taxon>
        <taxon>Peronosporaceae</taxon>
        <taxon>Phytophthora</taxon>
    </lineage>
</organism>
<sequence>MTAPPPRARSGSVSSTRYNTLRVLLGVLVALVLGALAFELSFVSPDALTANPEEYQDVLHVLDAAAAAEDSDKPPTGADAFYPDAVFDTDWSQRIKDSDILHEAALHRGCVKHKTSIISWRFGQTGENETQNLMQLVNESDPQLLEKLRQCPDVDIFLPQGLRSFGYCEDAAAYAKFLEARMLPRWALEHQFQDEARNRTITYHDLCPNTPMIFFNHYWEELPDAPDWPAAKPLYLMPNMEMYELESEHYWRADVILCKTALCARYLRKWFKQEGNPRGTRVLYTRHTTSNLALTYKSQLTPSEREARPEKNFSDVTFLHTAGTSIQKGTRQVLDCWLARPDLPRLELHMAQDLFDGAFKAKYAKRIDSSRNVVLHTGRLEPAAFGRLITDAAYFMCPSLQEGYGHYINQARSSRALIFTTDVAPMNELITPSSGALIKARAIAHDGQFLGGKSKKEHALRGVPGFVADFGGRSVCDAVTDLLKNTTPEERAKRADRALQQYYFDTVFFAQKMQELRDFARAHSHLGRLHGTLRRHEDESKPSPEPSERVFVINAVHFRFAGLPDKSVMSRRSGCVARLSLLHLLLCVSVALTLYAIATELSSLKTLNPVRRVLNAAGIDVPVQDDEDSRPVLYPDTVFETDWSQRISTEEILHEAALHRGCVAHKDSIVPWTFGQSGQNNTDEIVYRDDPQLLEKLRRCPDVDVLIPGGIRSYGYCEDAAAYTKFKFQDEARNRSVGYHDLCPNTPMLFFNHYWEGLVDAPDWPVTKPLYLMPNIEIYMEGYGHYINQARSSRAFIFTTDVAPMNELITSSSGALIRARAGAYGEQFLGGKSTKDHALRDVPGLAASFDSGAVCNAVQGVLDNTTPEERARRADKALQQYYYDTVFFAQSMQELRDYARAQQDSPVHDSSNESLTFYPEEIFDVDWSRHIKATDILHQSALHRGCVTHKNSIIPWTFGRNGQDEGEELTELVNRSDPMLLEKLRKCPDVDILLPDHLRNFGYCEDAAAYTKFLESRMLPRWVLKVKIEDTANKRSITYHDLCPSTPMLFFNHYWEGIPDAYDWPATKPLYLMPNIEMYELDEKHYWRADAILCKTALCARYLTKWLRQEGNPRGTRIVYTRHTTTNLALTANNASKANELSKKNFSDVAFLHTAGKSVQKGTRQVLDCWLSRPDFPRLDFYMDQELFDTAFNNYEERINESSNVYLHTGRLSAEEFGRVITQGRYFLCPSIMEGYGHYINQARSANAFIITTNAAPMNELITPSSGALVKAKTLAYGEQFMGGVSSKKHALRNISGLVGKFERDDMCDAVVSVLKNSTTEEREQRANRALQQYYFDIVFFAHKMQELRTFARAMRHPSLRGKILQETSSMQ</sequence>
<dbReference type="VEuPathDB" id="FungiDB:PC110_g14689"/>
<comment type="caution">
    <text evidence="1">The sequence shown here is derived from an EMBL/GenBank/DDBJ whole genome shotgun (WGS) entry which is preliminary data.</text>
</comment>
<dbReference type="OrthoDB" id="2100592at2759"/>
<evidence type="ECO:0008006" key="3">
    <source>
        <dbReference type="Google" id="ProtNLM"/>
    </source>
</evidence>
<dbReference type="VEuPathDB" id="FungiDB:PC110_g14687"/>
<gene>
    <name evidence="1" type="ORF">JG687_00007590</name>
</gene>
<protein>
    <recommendedName>
        <fullName evidence="3">Glycosyl transferase family 1 domain-containing protein</fullName>
    </recommendedName>
</protein>
<name>A0A8T1UGH5_9STRA</name>
<dbReference type="EMBL" id="JAENGZ010000341">
    <property type="protein sequence ID" value="KAG6961655.1"/>
    <property type="molecule type" value="Genomic_DNA"/>
</dbReference>
<evidence type="ECO:0000313" key="2">
    <source>
        <dbReference type="Proteomes" id="UP000688947"/>
    </source>
</evidence>
<accession>A0A8T1UGH5</accession>
<dbReference type="Proteomes" id="UP000688947">
    <property type="component" value="Unassembled WGS sequence"/>
</dbReference>
<evidence type="ECO:0000313" key="1">
    <source>
        <dbReference type="EMBL" id="KAG6961655.1"/>
    </source>
</evidence>
<proteinExistence type="predicted"/>
<dbReference type="VEuPathDB" id="FungiDB:PC110_g14688"/>
<reference evidence="1" key="1">
    <citation type="submission" date="2021-01" db="EMBL/GenBank/DDBJ databases">
        <title>Phytophthora aleatoria, a newly-described species from Pinus radiata is distinct from Phytophthora cactorum isolates based on comparative genomics.</title>
        <authorList>
            <person name="Mcdougal R."/>
            <person name="Panda P."/>
            <person name="Williams N."/>
            <person name="Studholme D.J."/>
        </authorList>
    </citation>
    <scope>NUCLEOTIDE SEQUENCE</scope>
    <source>
        <strain evidence="1">NZFS 3830</strain>
    </source>
</reference>